<gene>
    <name evidence="1" type="ORF">GCM10022250_17850</name>
</gene>
<dbReference type="EMBL" id="BAABAO010000005">
    <property type="protein sequence ID" value="GAA4128744.1"/>
    <property type="molecule type" value="Genomic_DNA"/>
</dbReference>
<accession>A0ABP7Y154</accession>
<proteinExistence type="predicted"/>
<comment type="caution">
    <text evidence="1">The sequence shown here is derived from an EMBL/GenBank/DDBJ whole genome shotgun (WGS) entry which is preliminary data.</text>
</comment>
<evidence type="ECO:0000313" key="2">
    <source>
        <dbReference type="Proteomes" id="UP001501333"/>
    </source>
</evidence>
<evidence type="ECO:0000313" key="1">
    <source>
        <dbReference type="EMBL" id="GAA4128744.1"/>
    </source>
</evidence>
<protein>
    <submittedName>
        <fullName evidence="1">Uncharacterized protein</fullName>
    </submittedName>
</protein>
<keyword evidence="2" id="KW-1185">Reference proteome</keyword>
<reference evidence="2" key="1">
    <citation type="journal article" date="2019" name="Int. J. Syst. Evol. Microbiol.">
        <title>The Global Catalogue of Microorganisms (GCM) 10K type strain sequencing project: providing services to taxonomists for standard genome sequencing and annotation.</title>
        <authorList>
            <consortium name="The Broad Institute Genomics Platform"/>
            <consortium name="The Broad Institute Genome Sequencing Center for Infectious Disease"/>
            <person name="Wu L."/>
            <person name="Ma J."/>
        </authorList>
    </citation>
    <scope>NUCLEOTIDE SEQUENCE [LARGE SCALE GENOMIC DNA]</scope>
    <source>
        <strain evidence="2">JCM 17386</strain>
    </source>
</reference>
<sequence length="144" mass="16885">MVVGNRTINQKPSTINLKKMLNKGLRDEEKIRIDNVLKTLRTLIFVPYPLSHLQKSDIENQLKEFGLNIQTLIDYSNEELITLLARLHFDWEQLEQFGDILIEFSKEENHNFTAKALAVYQYIQQESKVFSFGINNKIALLKFK</sequence>
<dbReference type="Proteomes" id="UP001501333">
    <property type="component" value="Unassembled WGS sequence"/>
</dbReference>
<name>A0ABP7Y154_9FLAO</name>
<organism evidence="1 2">
    <name type="scientific">Flavobacterium chungbukense</name>
    <dbReference type="NCBI Taxonomy" id="877464"/>
    <lineage>
        <taxon>Bacteria</taxon>
        <taxon>Pseudomonadati</taxon>
        <taxon>Bacteroidota</taxon>
        <taxon>Flavobacteriia</taxon>
        <taxon>Flavobacteriales</taxon>
        <taxon>Flavobacteriaceae</taxon>
        <taxon>Flavobacterium</taxon>
    </lineage>
</organism>